<accession>A0A2T5J4R7</accession>
<dbReference type="InterPro" id="IPR041657">
    <property type="entry name" value="HTH_17"/>
</dbReference>
<evidence type="ECO:0000313" key="2">
    <source>
        <dbReference type="EMBL" id="PTQ92439.1"/>
    </source>
</evidence>
<feature type="domain" description="Helix-turn-helix" evidence="1">
    <location>
        <begin position="40"/>
        <end position="88"/>
    </location>
</feature>
<proteinExistence type="predicted"/>
<comment type="caution">
    <text evidence="2">The sequence shown here is derived from an EMBL/GenBank/DDBJ whole genome shotgun (WGS) entry which is preliminary data.</text>
</comment>
<dbReference type="NCBIfam" id="TIGR01764">
    <property type="entry name" value="excise"/>
    <property type="match status" value="1"/>
</dbReference>
<dbReference type="EMBL" id="QAOQ01000012">
    <property type="protein sequence ID" value="PTQ92439.1"/>
    <property type="molecule type" value="Genomic_DNA"/>
</dbReference>
<gene>
    <name evidence="2" type="ORF">C8P68_11239</name>
</gene>
<sequence length="115" mass="13463">MDPFNFNELPDVVRRLFEKVEQIELLLLRLQPKEDTDDEFLNINEAAAFLKVSVASLYSKVSRKEIPVSKPGKRLYFSRTELHEWVRSGKQKTSLEILSEYGGQRKITSRSKLYK</sequence>
<dbReference type="Proteomes" id="UP000244168">
    <property type="component" value="Unassembled WGS sequence"/>
</dbReference>
<protein>
    <submittedName>
        <fullName evidence="2">Excisionase family DNA binding protein</fullName>
    </submittedName>
</protein>
<name>A0A2T5J4R7_9SPHI</name>
<evidence type="ECO:0000259" key="1">
    <source>
        <dbReference type="Pfam" id="PF12728"/>
    </source>
</evidence>
<dbReference type="OrthoDB" id="597977at2"/>
<reference evidence="2 3" key="1">
    <citation type="submission" date="2018-04" db="EMBL/GenBank/DDBJ databases">
        <title>Genomic Encyclopedia of Archaeal and Bacterial Type Strains, Phase II (KMG-II): from individual species to whole genera.</title>
        <authorList>
            <person name="Goeker M."/>
        </authorList>
    </citation>
    <scope>NUCLEOTIDE SEQUENCE [LARGE SCALE GENOMIC DNA]</scope>
    <source>
        <strain evidence="2 3">DSM 26809</strain>
    </source>
</reference>
<dbReference type="Pfam" id="PF12728">
    <property type="entry name" value="HTH_17"/>
    <property type="match status" value="1"/>
</dbReference>
<keyword evidence="3" id="KW-1185">Reference proteome</keyword>
<dbReference type="AlphaFoldDB" id="A0A2T5J4R7"/>
<dbReference type="RefSeq" id="WP_107831610.1">
    <property type="nucleotide sequence ID" value="NZ_CP160205.1"/>
</dbReference>
<organism evidence="2 3">
    <name type="scientific">Mucilaginibacter yixingensis</name>
    <dbReference type="NCBI Taxonomy" id="1295612"/>
    <lineage>
        <taxon>Bacteria</taxon>
        <taxon>Pseudomonadati</taxon>
        <taxon>Bacteroidota</taxon>
        <taxon>Sphingobacteriia</taxon>
        <taxon>Sphingobacteriales</taxon>
        <taxon>Sphingobacteriaceae</taxon>
        <taxon>Mucilaginibacter</taxon>
    </lineage>
</organism>
<dbReference type="GO" id="GO:0003677">
    <property type="term" value="F:DNA binding"/>
    <property type="evidence" value="ECO:0007669"/>
    <property type="project" value="InterPro"/>
</dbReference>
<evidence type="ECO:0000313" key="3">
    <source>
        <dbReference type="Proteomes" id="UP000244168"/>
    </source>
</evidence>
<dbReference type="InterPro" id="IPR010093">
    <property type="entry name" value="SinI_DNA-bd"/>
</dbReference>